<dbReference type="STRING" id="653733.Selin_2097"/>
<gene>
    <name evidence="3" type="ordered locus">Selin_2097</name>
</gene>
<keyword evidence="4" id="KW-1185">Reference proteome</keyword>
<feature type="compositionally biased region" description="Low complexity" evidence="1">
    <location>
        <begin position="27"/>
        <end position="38"/>
    </location>
</feature>
<name>E6W2Z2_DESIS</name>
<feature type="region of interest" description="Disordered" evidence="1">
    <location>
        <begin position="27"/>
        <end position="47"/>
    </location>
</feature>
<organism evidence="3 4">
    <name type="scientific">Desulfurispirillum indicum (strain ATCC BAA-1389 / DSM 22839 / S5)</name>
    <dbReference type="NCBI Taxonomy" id="653733"/>
    <lineage>
        <taxon>Bacteria</taxon>
        <taxon>Pseudomonadati</taxon>
        <taxon>Chrysiogenota</taxon>
        <taxon>Chrysiogenia</taxon>
        <taxon>Chrysiogenales</taxon>
        <taxon>Chrysiogenaceae</taxon>
        <taxon>Desulfurispirillum</taxon>
    </lineage>
</organism>
<proteinExistence type="predicted"/>
<protein>
    <recommendedName>
        <fullName evidence="5">Lipoprotein</fullName>
    </recommendedName>
</protein>
<evidence type="ECO:0000313" key="4">
    <source>
        <dbReference type="Proteomes" id="UP000002572"/>
    </source>
</evidence>
<dbReference type="AlphaFoldDB" id="E6W2Z2"/>
<keyword evidence="2" id="KW-0732">Signal</keyword>
<dbReference type="Proteomes" id="UP000002572">
    <property type="component" value="Chromosome"/>
</dbReference>
<dbReference type="PROSITE" id="PS51257">
    <property type="entry name" value="PROKAR_LIPOPROTEIN"/>
    <property type="match status" value="1"/>
</dbReference>
<dbReference type="OrthoDB" id="15039at2"/>
<sequence>MLRQLRTGAIAGLLTVTFIMAGCTATSGSSRSSATGSGTHDRTPTQTATAPIIVSDTFLRDIPVPADYRLAEDQTYLFETKNGMILAGRTYDGRIASESVVAIYRREMPRNGWTLDSTSISANQINKLYYKDGAMALITITTRFGGSSVSIRYSSLNPRSSNAATPPRPPARSAEPASPTPRSGGQSSASDEKLPETKGIIYIDDLNP</sequence>
<dbReference type="HOGENOM" id="CLU_1319220_0_0_0"/>
<evidence type="ECO:0000256" key="1">
    <source>
        <dbReference type="SAM" id="MobiDB-lite"/>
    </source>
</evidence>
<dbReference type="InParanoid" id="E6W2Z2"/>
<feature type="compositionally biased region" description="Low complexity" evidence="1">
    <location>
        <begin position="158"/>
        <end position="183"/>
    </location>
</feature>
<dbReference type="KEGG" id="din:Selin_2097"/>
<reference evidence="3 4" key="1">
    <citation type="submission" date="2010-12" db="EMBL/GenBank/DDBJ databases">
        <title>Complete sequence of Desulfurispirillum indicum S5.</title>
        <authorList>
            <consortium name="US DOE Joint Genome Institute"/>
            <person name="Lucas S."/>
            <person name="Copeland A."/>
            <person name="Lapidus A."/>
            <person name="Cheng J.-F."/>
            <person name="Goodwin L."/>
            <person name="Pitluck S."/>
            <person name="Chertkov O."/>
            <person name="Held B."/>
            <person name="Detter J.C."/>
            <person name="Han C."/>
            <person name="Tapia R."/>
            <person name="Land M."/>
            <person name="Hauser L."/>
            <person name="Kyrpides N."/>
            <person name="Ivanova N."/>
            <person name="Mikhailova N."/>
            <person name="Haggblom M."/>
            <person name="Rauschenbach I."/>
            <person name="Bini E."/>
            <person name="Woyke T."/>
        </authorList>
    </citation>
    <scope>NUCLEOTIDE SEQUENCE [LARGE SCALE GENOMIC DNA]</scope>
    <source>
        <strain evidence="4">ATCC BAA-1389 / DSM 22839 / S5</strain>
    </source>
</reference>
<accession>E6W2Z2</accession>
<feature type="signal peptide" evidence="2">
    <location>
        <begin position="1"/>
        <end position="21"/>
    </location>
</feature>
<dbReference type="EMBL" id="CP002432">
    <property type="protein sequence ID" value="ADU66817.1"/>
    <property type="molecule type" value="Genomic_DNA"/>
</dbReference>
<evidence type="ECO:0008006" key="5">
    <source>
        <dbReference type="Google" id="ProtNLM"/>
    </source>
</evidence>
<feature type="region of interest" description="Disordered" evidence="1">
    <location>
        <begin position="155"/>
        <end position="208"/>
    </location>
</feature>
<evidence type="ECO:0000256" key="2">
    <source>
        <dbReference type="SAM" id="SignalP"/>
    </source>
</evidence>
<evidence type="ECO:0000313" key="3">
    <source>
        <dbReference type="EMBL" id="ADU66817.1"/>
    </source>
</evidence>
<dbReference type="RefSeq" id="WP_013506697.1">
    <property type="nucleotide sequence ID" value="NC_014836.1"/>
</dbReference>
<feature type="chain" id="PRO_5003213901" description="Lipoprotein" evidence="2">
    <location>
        <begin position="22"/>
        <end position="208"/>
    </location>
</feature>